<dbReference type="EMBL" id="AY603980">
    <property type="protein sequence ID" value="AAT35186.1"/>
    <property type="molecule type" value="Genomic_DNA"/>
</dbReference>
<reference evidence="1" key="1">
    <citation type="journal article" date="2004" name="J. Bacteriol.">
        <title>Nucleotide sequence and evolution of the five-plasmid complement of the phytopathogen Pseudomonas syringae pv. maculicola ES4326.</title>
        <authorList>
            <person name="Stavrinides J."/>
            <person name="Guttman D.S."/>
        </authorList>
    </citation>
    <scope>NUCLEOTIDE SEQUENCE</scope>
    <source>
        <strain evidence="1">ES4326</strain>
        <plasmid evidence="1">pPMA4326B</plasmid>
    </source>
</reference>
<keyword evidence="1" id="KW-0614">Plasmid</keyword>
<name>Q6J2D5_PSEYM</name>
<evidence type="ECO:0000313" key="1">
    <source>
        <dbReference type="EMBL" id="AAT35186.1"/>
    </source>
</evidence>
<sequence>MRGKMVDAAAVNGLTVRGLLIHAKMTVQTYSTDRVKVRLQVNLSVK</sequence>
<proteinExistence type="predicted"/>
<geneLocation type="plasmid" evidence="1">
    <name>pPMA4326B</name>
</geneLocation>
<protein>
    <submittedName>
        <fullName evidence="1">Uncharacterized protein</fullName>
    </submittedName>
</protein>
<gene>
    <name evidence="1" type="ORF">PMA4326B19</name>
</gene>
<dbReference type="AlphaFoldDB" id="Q6J2D5"/>
<organism evidence="1">
    <name type="scientific">Pseudomonas syringae pv. maculicola</name>
    <dbReference type="NCBI Taxonomy" id="59511"/>
    <lineage>
        <taxon>Bacteria</taxon>
        <taxon>Pseudomonadati</taxon>
        <taxon>Pseudomonadota</taxon>
        <taxon>Gammaproteobacteria</taxon>
        <taxon>Pseudomonadales</taxon>
        <taxon>Pseudomonadaceae</taxon>
        <taxon>Pseudomonas</taxon>
    </lineage>
</organism>
<accession>Q6J2D5</accession>